<evidence type="ECO:0000313" key="6">
    <source>
        <dbReference type="Proteomes" id="UP000233551"/>
    </source>
</evidence>
<dbReference type="SMART" id="SM00582">
    <property type="entry name" value="RPR"/>
    <property type="match status" value="1"/>
</dbReference>
<feature type="region of interest" description="Disordered" evidence="2">
    <location>
        <begin position="563"/>
        <end position="638"/>
    </location>
</feature>
<evidence type="ECO:0008006" key="7">
    <source>
        <dbReference type="Google" id="ProtNLM"/>
    </source>
</evidence>
<dbReference type="EMBL" id="PGOL01002080">
    <property type="protein sequence ID" value="PKI50809.1"/>
    <property type="molecule type" value="Genomic_DNA"/>
</dbReference>
<dbReference type="SUPFAM" id="SSF109905">
    <property type="entry name" value="Surp module (SWAP domain)"/>
    <property type="match status" value="1"/>
</dbReference>
<feature type="compositionally biased region" description="Acidic residues" evidence="2">
    <location>
        <begin position="578"/>
        <end position="587"/>
    </location>
</feature>
<protein>
    <recommendedName>
        <fullName evidence="7">Calcium homeostasis endoplasmic reticulum protein</fullName>
    </recommendedName>
</protein>
<dbReference type="PANTHER" id="PTHR12323">
    <property type="entry name" value="SR-RELATED CTD ASSOCIATED FACTOR 6"/>
    <property type="match status" value="1"/>
</dbReference>
<dbReference type="InterPro" id="IPR000061">
    <property type="entry name" value="Surp"/>
</dbReference>
<feature type="compositionally biased region" description="Gly residues" evidence="2">
    <location>
        <begin position="622"/>
        <end position="632"/>
    </location>
</feature>
<dbReference type="Gene3D" id="1.25.40.90">
    <property type="match status" value="1"/>
</dbReference>
<keyword evidence="6" id="KW-1185">Reference proteome</keyword>
<feature type="region of interest" description="Disordered" evidence="2">
    <location>
        <begin position="1"/>
        <end position="119"/>
    </location>
</feature>
<feature type="compositionally biased region" description="Pro residues" evidence="2">
    <location>
        <begin position="105"/>
        <end position="117"/>
    </location>
</feature>
<dbReference type="GO" id="GO:0048471">
    <property type="term" value="C:perinuclear region of cytoplasm"/>
    <property type="evidence" value="ECO:0007669"/>
    <property type="project" value="TreeGrafter"/>
</dbReference>
<dbReference type="AlphaFoldDB" id="A0A2I0J3K1"/>
<sequence length="752" mass="82755">MDRQGHDYSANSAMAYAQQQRQPPNMQQQQQQFGFPPQHQQFPSPLHNPPFLPGHLQQFPYRHPIQQQPPQLPPHAHLLHQQPPSFPPHMAPPPLMHSPFLGPYDSPPPPPAAPPADPELHKRIDKLVEYIAKNGPEFEAMIREKQQDNPEYSFLIGGDGHAYYQYRLWASTRPPGAHFPPFPPMMHPPPNPLMNPSLPLNAPRASSGSMLGLPQIHQPPFGSFYDPHAHPSFSRPDYDQSTKAFKGLSGPLPSDVAAELSNVLNNLSGTKDSIKGAKIWFMQRSPFAPALAEALRERVFSLDDSERQLHIIFLANDILFESLHRRVNTNELDNEALAFKPVLGSMLARIFHNPQNREENQSRLQKILQFWASKEVYDQDTIHAFENEMVSGVSSNAFSGSSIEVSSASTDSASVLSQEASNQNIPLWQQHERLGSAAVLTDKDRPDHPASFPGVTPPLSTPQFLPNAVVPGPPFTASGPIPSSAQPANQPPVLPPSLGEKVPPYPMFPPGLIPGMVRKMQIGSGVPYSPLSPLDIPNTIPPSNVPQSEILERVSKFFKEIGEVNPSEGPMRSSGSRDDDDADDYEYDREPPLPRKGGARIPPPPNLHVDPETGAHADGSVEGKGSGSGRLGLGATANPNEVTQYDDVYTSYRKQRSTSYHTSMSARAATSSSLCLPCDYCLVPPYIQPNWKLELKQFEFQLKALYMLDRLDDGKFYGAINASPVLESRLESEREGTDPVASGLGASALMAL</sequence>
<comment type="caution">
    <text evidence="5">The sequence shown here is derived from an EMBL/GenBank/DDBJ whole genome shotgun (WGS) entry which is preliminary data.</text>
</comment>
<dbReference type="Pfam" id="PF01805">
    <property type="entry name" value="Surp"/>
    <property type="match status" value="1"/>
</dbReference>
<dbReference type="InterPro" id="IPR008942">
    <property type="entry name" value="ENTH_VHS"/>
</dbReference>
<proteinExistence type="predicted"/>
<evidence type="ECO:0000259" key="3">
    <source>
        <dbReference type="PROSITE" id="PS50128"/>
    </source>
</evidence>
<dbReference type="SMART" id="SM00648">
    <property type="entry name" value="SWAP"/>
    <property type="match status" value="1"/>
</dbReference>
<dbReference type="InterPro" id="IPR006569">
    <property type="entry name" value="CID_dom"/>
</dbReference>
<gene>
    <name evidence="5" type="ORF">CRG98_028804</name>
</gene>
<keyword evidence="1" id="KW-0507">mRNA processing</keyword>
<reference evidence="5 6" key="1">
    <citation type="submission" date="2017-11" db="EMBL/GenBank/DDBJ databases">
        <title>De-novo sequencing of pomegranate (Punica granatum L.) genome.</title>
        <authorList>
            <person name="Akparov Z."/>
            <person name="Amiraslanov A."/>
            <person name="Hajiyeva S."/>
            <person name="Abbasov M."/>
            <person name="Kaur K."/>
            <person name="Hamwieh A."/>
            <person name="Solovyev V."/>
            <person name="Salamov A."/>
            <person name="Braich B."/>
            <person name="Kosarev P."/>
            <person name="Mahmoud A."/>
            <person name="Hajiyev E."/>
            <person name="Babayeva S."/>
            <person name="Izzatullayeva V."/>
            <person name="Mammadov A."/>
            <person name="Mammadov A."/>
            <person name="Sharifova S."/>
            <person name="Ojaghi J."/>
            <person name="Eynullazada K."/>
            <person name="Bayramov B."/>
            <person name="Abdulazimova A."/>
            <person name="Shahmuradov I."/>
        </authorList>
    </citation>
    <scope>NUCLEOTIDE SEQUENCE [LARGE SCALE GENOMIC DNA]</scope>
    <source>
        <strain evidence="6">cv. AG2017</strain>
        <tissue evidence="5">Leaf</tissue>
    </source>
</reference>
<feature type="compositionally biased region" description="Pro residues" evidence="2">
    <location>
        <begin position="84"/>
        <end position="96"/>
    </location>
</feature>
<dbReference type="PROSITE" id="PS51391">
    <property type="entry name" value="CID"/>
    <property type="match status" value="1"/>
</dbReference>
<organism evidence="5 6">
    <name type="scientific">Punica granatum</name>
    <name type="common">Pomegranate</name>
    <dbReference type="NCBI Taxonomy" id="22663"/>
    <lineage>
        <taxon>Eukaryota</taxon>
        <taxon>Viridiplantae</taxon>
        <taxon>Streptophyta</taxon>
        <taxon>Embryophyta</taxon>
        <taxon>Tracheophyta</taxon>
        <taxon>Spermatophyta</taxon>
        <taxon>Magnoliopsida</taxon>
        <taxon>eudicotyledons</taxon>
        <taxon>Gunneridae</taxon>
        <taxon>Pentapetalae</taxon>
        <taxon>rosids</taxon>
        <taxon>malvids</taxon>
        <taxon>Myrtales</taxon>
        <taxon>Lythraceae</taxon>
        <taxon>Punica</taxon>
    </lineage>
</organism>
<feature type="compositionally biased region" description="Low complexity" evidence="2">
    <location>
        <begin position="18"/>
        <end position="45"/>
    </location>
</feature>
<accession>A0A2I0J3K1</accession>
<evidence type="ECO:0000256" key="1">
    <source>
        <dbReference type="ARBA" id="ARBA00022664"/>
    </source>
</evidence>
<dbReference type="InterPro" id="IPR056922">
    <property type="entry name" value="SWAP1_C"/>
</dbReference>
<dbReference type="GO" id="GO:0005634">
    <property type="term" value="C:nucleus"/>
    <property type="evidence" value="ECO:0007669"/>
    <property type="project" value="UniProtKB-ARBA"/>
</dbReference>
<dbReference type="Gene3D" id="1.10.10.790">
    <property type="entry name" value="Surp module"/>
    <property type="match status" value="1"/>
</dbReference>
<dbReference type="GO" id="GO:0006397">
    <property type="term" value="P:mRNA processing"/>
    <property type="evidence" value="ECO:0007669"/>
    <property type="project" value="UniProtKB-KW"/>
</dbReference>
<dbReference type="PANTHER" id="PTHR12323:SF0">
    <property type="entry name" value="CALCIUM HOMEOSTASIS ENDOPLASMIC RETICULUM PROTEIN"/>
    <property type="match status" value="1"/>
</dbReference>
<dbReference type="GO" id="GO:0006874">
    <property type="term" value="P:intracellular calcium ion homeostasis"/>
    <property type="evidence" value="ECO:0007669"/>
    <property type="project" value="TreeGrafter"/>
</dbReference>
<dbReference type="Proteomes" id="UP000233551">
    <property type="component" value="Unassembled WGS sequence"/>
</dbReference>
<evidence type="ECO:0000313" key="5">
    <source>
        <dbReference type="EMBL" id="PKI50809.1"/>
    </source>
</evidence>
<feature type="domain" description="CID" evidence="4">
    <location>
        <begin position="252"/>
        <end position="393"/>
    </location>
</feature>
<evidence type="ECO:0000259" key="4">
    <source>
        <dbReference type="PROSITE" id="PS51391"/>
    </source>
</evidence>
<dbReference type="Pfam" id="PF25123">
    <property type="entry name" value="SWAP1_C"/>
    <property type="match status" value="1"/>
</dbReference>
<feature type="compositionally biased region" description="Basic and acidic residues" evidence="2">
    <location>
        <begin position="609"/>
        <end position="621"/>
    </location>
</feature>
<dbReference type="InterPro" id="IPR035967">
    <property type="entry name" value="SWAP/Surp_sf"/>
</dbReference>
<name>A0A2I0J3K1_PUNGR</name>
<feature type="region of interest" description="Disordered" evidence="2">
    <location>
        <begin position="470"/>
        <end position="498"/>
    </location>
</feature>
<feature type="compositionally biased region" description="Low complexity" evidence="2">
    <location>
        <begin position="66"/>
        <end position="83"/>
    </location>
</feature>
<dbReference type="PROSITE" id="PS50128">
    <property type="entry name" value="SURP"/>
    <property type="match status" value="1"/>
</dbReference>
<dbReference type="STRING" id="22663.A0A2I0J3K1"/>
<dbReference type="Pfam" id="PF04818">
    <property type="entry name" value="CID"/>
    <property type="match status" value="1"/>
</dbReference>
<dbReference type="GO" id="GO:0003723">
    <property type="term" value="F:RNA binding"/>
    <property type="evidence" value="ECO:0007669"/>
    <property type="project" value="InterPro"/>
</dbReference>
<evidence type="ECO:0000256" key="2">
    <source>
        <dbReference type="SAM" id="MobiDB-lite"/>
    </source>
</evidence>
<feature type="domain" description="SURP motif" evidence="3">
    <location>
        <begin position="123"/>
        <end position="167"/>
    </location>
</feature>